<dbReference type="InterPro" id="IPR016071">
    <property type="entry name" value="Staphylococal_nuclease_OB-fold"/>
</dbReference>
<dbReference type="SMART" id="SM00318">
    <property type="entry name" value="SNc"/>
    <property type="match status" value="1"/>
</dbReference>
<feature type="domain" description="TNase-like" evidence="2">
    <location>
        <begin position="28"/>
        <end position="148"/>
    </location>
</feature>
<reference evidence="4" key="1">
    <citation type="submission" date="2016-11" db="EMBL/GenBank/DDBJ databases">
        <authorList>
            <person name="Varghese N."/>
            <person name="Submissions S."/>
        </authorList>
    </citation>
    <scope>NUCLEOTIDE SEQUENCE [LARGE SCALE GENOMIC DNA]</scope>
    <source>
        <strain evidence="4">GAS401</strain>
    </source>
</reference>
<sequence>MSRSIMRWFVLSLALLATSPSFAASPAVRDGGTIDVGGVTYRLSGIDAPAADQLCIDDHADSWACGADARDQLTKLISDRDVHCEDLGPDAVYKKWHLGLCTAQGENASLNQLLVRRGFAMNLAAAGESRFGQDETDAKGDRRGLWKGCFVAPHEFRTGQKGGVLLGSACRSDKDREIRDALFPQDPAMPSGCGIKGKYALRAKVTGNIGIYHLQACSSYPALTRPDRWFCSEDDAKAAGFRKAYNCRPFTRQRS</sequence>
<dbReference type="AlphaFoldDB" id="A0A1M7UQ98"/>
<proteinExistence type="predicted"/>
<keyword evidence="4" id="KW-1185">Reference proteome</keyword>
<dbReference type="PROSITE" id="PS50830">
    <property type="entry name" value="TNASE_3"/>
    <property type="match status" value="1"/>
</dbReference>
<protein>
    <submittedName>
        <fullName evidence="3">Nuclease homologue</fullName>
    </submittedName>
</protein>
<evidence type="ECO:0000256" key="1">
    <source>
        <dbReference type="SAM" id="SignalP"/>
    </source>
</evidence>
<dbReference type="InterPro" id="IPR035451">
    <property type="entry name" value="Ada-like_dom_sf"/>
</dbReference>
<evidence type="ECO:0000313" key="3">
    <source>
        <dbReference type="EMBL" id="SHN85213.1"/>
    </source>
</evidence>
<dbReference type="Pfam" id="PF00565">
    <property type="entry name" value="SNase"/>
    <property type="match status" value="1"/>
</dbReference>
<feature type="chain" id="PRO_5013178640" evidence="1">
    <location>
        <begin position="24"/>
        <end position="255"/>
    </location>
</feature>
<gene>
    <name evidence="3" type="ORF">SAMN05444170_6199</name>
</gene>
<dbReference type="SUPFAM" id="SSF50199">
    <property type="entry name" value="Staphylococcal nuclease"/>
    <property type="match status" value="1"/>
</dbReference>
<accession>A0A1M7UQ98</accession>
<keyword evidence="1" id="KW-0732">Signal</keyword>
<dbReference type="EMBL" id="LT670849">
    <property type="protein sequence ID" value="SHN85213.1"/>
    <property type="molecule type" value="Genomic_DNA"/>
</dbReference>
<feature type="signal peptide" evidence="1">
    <location>
        <begin position="1"/>
        <end position="23"/>
    </location>
</feature>
<evidence type="ECO:0000259" key="2">
    <source>
        <dbReference type="PROSITE" id="PS50830"/>
    </source>
</evidence>
<dbReference type="Gene3D" id="2.40.50.90">
    <property type="match status" value="1"/>
</dbReference>
<dbReference type="Proteomes" id="UP000184096">
    <property type="component" value="Chromosome I"/>
</dbReference>
<evidence type="ECO:0000313" key="4">
    <source>
        <dbReference type="Proteomes" id="UP000184096"/>
    </source>
</evidence>
<dbReference type="Gene3D" id="3.40.10.10">
    <property type="entry name" value="DNA Methylphosphotriester Repair Domain"/>
    <property type="match status" value="1"/>
</dbReference>
<name>A0A1M7UQ98_9BRAD</name>
<organism evidence="3 4">
    <name type="scientific">Bradyrhizobium erythrophlei</name>
    <dbReference type="NCBI Taxonomy" id="1437360"/>
    <lineage>
        <taxon>Bacteria</taxon>
        <taxon>Pseudomonadati</taxon>
        <taxon>Pseudomonadota</taxon>
        <taxon>Alphaproteobacteria</taxon>
        <taxon>Hyphomicrobiales</taxon>
        <taxon>Nitrobacteraceae</taxon>
        <taxon>Bradyrhizobium</taxon>
    </lineage>
</organism>
<dbReference type="SUPFAM" id="SSF57884">
    <property type="entry name" value="Ada DNA repair protein, N-terminal domain (N-Ada 10)"/>
    <property type="match status" value="1"/>
</dbReference>
<dbReference type="InterPro" id="IPR035437">
    <property type="entry name" value="SNase_OB-fold_sf"/>
</dbReference>